<name>A0A1G2GZN4_9BACT</name>
<dbReference type="EMBL" id="MHNY01000025">
    <property type="protein sequence ID" value="OGZ55599.1"/>
    <property type="molecule type" value="Genomic_DNA"/>
</dbReference>
<proteinExistence type="predicted"/>
<dbReference type="Proteomes" id="UP000178186">
    <property type="component" value="Unassembled WGS sequence"/>
</dbReference>
<protein>
    <submittedName>
        <fullName evidence="1">Uncharacterized protein</fullName>
    </submittedName>
</protein>
<dbReference type="STRING" id="1802128.A3H64_01890"/>
<dbReference type="AlphaFoldDB" id="A0A1G2GZN4"/>
<sequence>MNNVVMEDENLSSSIFINIFKRVGAFFSKKNDILRAWQNKLLPKKSCAAELLLCSPKTA</sequence>
<reference evidence="1 2" key="1">
    <citation type="journal article" date="2016" name="Nat. Commun.">
        <title>Thousands of microbial genomes shed light on interconnected biogeochemical processes in an aquifer system.</title>
        <authorList>
            <person name="Anantharaman K."/>
            <person name="Brown C.T."/>
            <person name="Hug L.A."/>
            <person name="Sharon I."/>
            <person name="Castelle C.J."/>
            <person name="Probst A.J."/>
            <person name="Thomas B.C."/>
            <person name="Singh A."/>
            <person name="Wilkins M.J."/>
            <person name="Karaoz U."/>
            <person name="Brodie E.L."/>
            <person name="Williams K.H."/>
            <person name="Hubbard S.S."/>
            <person name="Banfield J.F."/>
        </authorList>
    </citation>
    <scope>NUCLEOTIDE SEQUENCE [LARGE SCALE GENOMIC DNA]</scope>
</reference>
<evidence type="ECO:0000313" key="1">
    <source>
        <dbReference type="EMBL" id="OGZ55599.1"/>
    </source>
</evidence>
<evidence type="ECO:0000313" key="2">
    <source>
        <dbReference type="Proteomes" id="UP000178186"/>
    </source>
</evidence>
<gene>
    <name evidence="1" type="ORF">A3H64_01890</name>
</gene>
<comment type="caution">
    <text evidence="1">The sequence shown here is derived from an EMBL/GenBank/DDBJ whole genome shotgun (WGS) entry which is preliminary data.</text>
</comment>
<organism evidence="1 2">
    <name type="scientific">Candidatus Ryanbacteria bacterium RIFCSPLOWO2_02_FULL_45_11c</name>
    <dbReference type="NCBI Taxonomy" id="1802128"/>
    <lineage>
        <taxon>Bacteria</taxon>
        <taxon>Candidatus Ryaniibacteriota</taxon>
    </lineage>
</organism>
<accession>A0A1G2GZN4</accession>